<evidence type="ECO:0000313" key="2">
    <source>
        <dbReference type="Proteomes" id="UP001057402"/>
    </source>
</evidence>
<keyword evidence="2" id="KW-1185">Reference proteome</keyword>
<sequence length="634" mass="69299">MYARCRAIEDAVQIFDGMPHRNTVSYNALISAYSKMQGSETVAVRLFAEMGAQALRPTGLTFTSLLQAISVLEDRVIGSALHGQVVRYGFERNSRVVTSVVGMYGNCGDMESARKAFGHLVEKDTVAWNAMICGCLKNDMLREGMVVFAKMMMADIQANEFTYSMILNACGRLEWYNSGRVMHGKIIVSDVIADLPLMNALLDMYASCRDTKAMAGVFHLIDVRDIVSWNSVILGYAEGGYAEKAILHFIYLHKSSNPKLDEYTLVAAISACVLGLYHDCGQSLHGLITKLGLESSSYIGSVLLSMYFASGANDSAMSIFQPLQERDIVIWTEMITAHSRMGDSESAFSYFAGMFKEGHKIDSFALSGVLSACADMATHSQGETIHSLSVKAGLGVDMAVCGSLVNMYAKNGDLQSAESIFREVSDPDLMCWNSMLGGYGNHGLAEMALRIFEQILLHGLIPDQVTFLSALSACNHGFLVEKGKLLWNCMEEFGIRPGIKHYSCIIDLLSRAGLLNEAEEVIRKSPAHSSKLELWRTLLGACVNHQNLVVGVQAAKQVLSLNPLDGAAHILLSNLYAAVGKWEDAAAQIRSMREMKIDKAPGLSWIDAPNNCTGFSSGNLLQPKIDETQLTMIC</sequence>
<protein>
    <submittedName>
        <fullName evidence="1">Uncharacterized protein</fullName>
    </submittedName>
</protein>
<dbReference type="EMBL" id="CM042881">
    <property type="protein sequence ID" value="KAI4386710.1"/>
    <property type="molecule type" value="Genomic_DNA"/>
</dbReference>
<name>A0ACB9S696_9MYRT</name>
<gene>
    <name evidence="1" type="ORF">MLD38_004619</name>
</gene>
<proteinExistence type="predicted"/>
<organism evidence="1 2">
    <name type="scientific">Melastoma candidum</name>
    <dbReference type="NCBI Taxonomy" id="119954"/>
    <lineage>
        <taxon>Eukaryota</taxon>
        <taxon>Viridiplantae</taxon>
        <taxon>Streptophyta</taxon>
        <taxon>Embryophyta</taxon>
        <taxon>Tracheophyta</taxon>
        <taxon>Spermatophyta</taxon>
        <taxon>Magnoliopsida</taxon>
        <taxon>eudicotyledons</taxon>
        <taxon>Gunneridae</taxon>
        <taxon>Pentapetalae</taxon>
        <taxon>rosids</taxon>
        <taxon>malvids</taxon>
        <taxon>Myrtales</taxon>
        <taxon>Melastomataceae</taxon>
        <taxon>Melastomatoideae</taxon>
        <taxon>Melastomateae</taxon>
        <taxon>Melastoma</taxon>
    </lineage>
</organism>
<accession>A0ACB9S696</accession>
<evidence type="ECO:0000313" key="1">
    <source>
        <dbReference type="EMBL" id="KAI4386710.1"/>
    </source>
</evidence>
<reference evidence="2" key="1">
    <citation type="journal article" date="2023" name="Front. Plant Sci.">
        <title>Chromosomal-level genome assembly of Melastoma candidum provides insights into trichome evolution.</title>
        <authorList>
            <person name="Zhong Y."/>
            <person name="Wu W."/>
            <person name="Sun C."/>
            <person name="Zou P."/>
            <person name="Liu Y."/>
            <person name="Dai S."/>
            <person name="Zhou R."/>
        </authorList>
    </citation>
    <scope>NUCLEOTIDE SEQUENCE [LARGE SCALE GENOMIC DNA]</scope>
</reference>
<dbReference type="Proteomes" id="UP001057402">
    <property type="component" value="Chromosome 2"/>
</dbReference>
<comment type="caution">
    <text evidence="1">The sequence shown here is derived from an EMBL/GenBank/DDBJ whole genome shotgun (WGS) entry which is preliminary data.</text>
</comment>